<dbReference type="EMBL" id="JQ085818">
    <property type="protein sequence ID" value="AFD03212.1"/>
    <property type="molecule type" value="Genomic_DNA"/>
</dbReference>
<dbReference type="PANTHER" id="PTHR44591">
    <property type="entry name" value="STRESS RESPONSE REGULATOR PROTEIN 1"/>
    <property type="match status" value="1"/>
</dbReference>
<dbReference type="PROSITE" id="PS50110">
    <property type="entry name" value="RESPONSE_REGULATORY"/>
    <property type="match status" value="1"/>
</dbReference>
<dbReference type="Pfam" id="PF00072">
    <property type="entry name" value="Response_reg"/>
    <property type="match status" value="1"/>
</dbReference>
<dbReference type="PANTHER" id="PTHR44591:SF3">
    <property type="entry name" value="RESPONSE REGULATORY DOMAIN-CONTAINING PROTEIN"/>
    <property type="match status" value="1"/>
</dbReference>
<feature type="modified residue" description="4-aspartylphosphate" evidence="2">
    <location>
        <position position="53"/>
    </location>
</feature>
<dbReference type="InterPro" id="IPR050595">
    <property type="entry name" value="Bact_response_regulator"/>
</dbReference>
<dbReference type="SUPFAM" id="SSF52172">
    <property type="entry name" value="CheY-like"/>
    <property type="match status" value="1"/>
</dbReference>
<dbReference type="GO" id="GO:0000160">
    <property type="term" value="P:phosphorelay signal transduction system"/>
    <property type="evidence" value="ECO:0007669"/>
    <property type="project" value="InterPro"/>
</dbReference>
<dbReference type="CDD" id="cd00156">
    <property type="entry name" value="REC"/>
    <property type="match status" value="1"/>
</dbReference>
<name>H9BWP0_9BACT</name>
<evidence type="ECO:0000313" key="4">
    <source>
        <dbReference type="EMBL" id="AFD03212.1"/>
    </source>
</evidence>
<dbReference type="InterPro" id="IPR011006">
    <property type="entry name" value="CheY-like_superfamily"/>
</dbReference>
<accession>H9BWP0</accession>
<evidence type="ECO:0000259" key="3">
    <source>
        <dbReference type="PROSITE" id="PS50110"/>
    </source>
</evidence>
<proteinExistence type="predicted"/>
<dbReference type="Gene3D" id="3.40.50.2300">
    <property type="match status" value="1"/>
</dbReference>
<organism evidence="4">
    <name type="scientific">uncultured bacterium W4-21b</name>
    <dbReference type="NCBI Taxonomy" id="1130993"/>
    <lineage>
        <taxon>Bacteria</taxon>
        <taxon>environmental samples</taxon>
    </lineage>
</organism>
<protein>
    <submittedName>
        <fullName evidence="4">Response regulator receiver protein</fullName>
    </submittedName>
</protein>
<sequence length="124" mass="13601">MAITILLVDDEVELLGALQVLLEDLGYHVLTAADGNSALAIAKEKQPDVMVLDINMPKKSGEDVLQELSGLGLKTKVIVSTGYTTRDQTMKDRVLKRFPVAAFLEKPTGADEMDFVIKEVLQEK</sequence>
<evidence type="ECO:0000256" key="2">
    <source>
        <dbReference type="PROSITE-ProRule" id="PRU00169"/>
    </source>
</evidence>
<evidence type="ECO:0000256" key="1">
    <source>
        <dbReference type="ARBA" id="ARBA00022553"/>
    </source>
</evidence>
<feature type="domain" description="Response regulatory" evidence="3">
    <location>
        <begin position="4"/>
        <end position="121"/>
    </location>
</feature>
<dbReference type="SMART" id="SM00448">
    <property type="entry name" value="REC"/>
    <property type="match status" value="1"/>
</dbReference>
<keyword evidence="1 2" id="KW-0597">Phosphoprotein</keyword>
<dbReference type="InterPro" id="IPR001789">
    <property type="entry name" value="Sig_transdc_resp-reg_receiver"/>
</dbReference>
<dbReference type="AlphaFoldDB" id="H9BWP0"/>
<reference evidence="4" key="1">
    <citation type="submission" date="2011-11" db="EMBL/GenBank/DDBJ databases">
        <title>Construction and analysis of a metagenome of deep-sea sediment.</title>
        <authorList>
            <person name="Huo Y.-Y."/>
            <person name="Cheng H."/>
            <person name="Wu M."/>
        </authorList>
    </citation>
    <scope>NUCLEOTIDE SEQUENCE</scope>
</reference>